<evidence type="ECO:0000313" key="2">
    <source>
        <dbReference type="EMBL" id="OBK17872.1"/>
    </source>
</evidence>
<comment type="caution">
    <text evidence="2">The sequence shown here is derived from an EMBL/GenBank/DDBJ whole genome shotgun (WGS) entry which is preliminary data.</text>
</comment>
<protein>
    <submittedName>
        <fullName evidence="2">Uncharacterized protein</fullName>
    </submittedName>
</protein>
<proteinExistence type="predicted"/>
<dbReference type="AlphaFoldDB" id="A0A1A3NBV5"/>
<reference evidence="2 3" key="1">
    <citation type="submission" date="2016-06" db="EMBL/GenBank/DDBJ databases">
        <authorList>
            <person name="Kjaerup R.B."/>
            <person name="Dalgaard T.S."/>
            <person name="Juul-Madsen H.R."/>
        </authorList>
    </citation>
    <scope>NUCLEOTIDE SEQUENCE [LARGE SCALE GENOMIC DNA]</scope>
    <source>
        <strain evidence="2 3">1245139.5</strain>
    </source>
</reference>
<evidence type="ECO:0000256" key="1">
    <source>
        <dbReference type="SAM" id="Phobius"/>
    </source>
</evidence>
<organism evidence="2 3">
    <name type="scientific">Mycobacterium asiaticum</name>
    <dbReference type="NCBI Taxonomy" id="1790"/>
    <lineage>
        <taxon>Bacteria</taxon>
        <taxon>Bacillati</taxon>
        <taxon>Actinomycetota</taxon>
        <taxon>Actinomycetes</taxon>
        <taxon>Mycobacteriales</taxon>
        <taxon>Mycobacteriaceae</taxon>
        <taxon>Mycobacterium</taxon>
    </lineage>
</organism>
<name>A0A1A3NBV5_MYCAS</name>
<evidence type="ECO:0000313" key="3">
    <source>
        <dbReference type="Proteomes" id="UP000093629"/>
    </source>
</evidence>
<dbReference type="EMBL" id="LZLQ01000038">
    <property type="protein sequence ID" value="OBK17872.1"/>
    <property type="molecule type" value="Genomic_DNA"/>
</dbReference>
<keyword evidence="1" id="KW-1133">Transmembrane helix</keyword>
<keyword evidence="3" id="KW-1185">Reference proteome</keyword>
<dbReference type="Proteomes" id="UP000093629">
    <property type="component" value="Unassembled WGS sequence"/>
</dbReference>
<accession>A0A1A3NBV5</accession>
<gene>
    <name evidence="2" type="ORF">A5636_21835</name>
</gene>
<sequence>MWEREVLRRDCTPPLPPHPDTDFLGQAGFSLIVVAMLFLLIGLVLVVVGRHRWWTKASAAVILAVVFVLALWLVVLLIFVKDSPDSTGERLPCQWLVG</sequence>
<keyword evidence="1" id="KW-0812">Transmembrane</keyword>
<feature type="transmembrane region" description="Helical" evidence="1">
    <location>
        <begin position="60"/>
        <end position="80"/>
    </location>
</feature>
<keyword evidence="1" id="KW-0472">Membrane</keyword>
<feature type="transmembrane region" description="Helical" evidence="1">
    <location>
        <begin position="23"/>
        <end position="48"/>
    </location>
</feature>